<dbReference type="InterPro" id="IPR013783">
    <property type="entry name" value="Ig-like_fold"/>
</dbReference>
<evidence type="ECO:0000313" key="1">
    <source>
        <dbReference type="EMBL" id="AJB41404.1"/>
    </source>
</evidence>
<gene>
    <name evidence="1" type="ORF">TCARB_0330</name>
</gene>
<name>A0A3G1A7V8_9CREN</name>
<proteinExistence type="predicted"/>
<dbReference type="AlphaFoldDB" id="A0A3G1A7V8"/>
<accession>A0A3G1A7V8</accession>
<protein>
    <recommendedName>
        <fullName evidence="3">CARDB domain-containing protein</fullName>
    </recommendedName>
</protein>
<evidence type="ECO:0000313" key="2">
    <source>
        <dbReference type="Proteomes" id="UP000266720"/>
    </source>
</evidence>
<reference evidence="2" key="1">
    <citation type="book" date="2010" name="EXTREMOPHILES" publisher="0:0-0">
        <title>Complete genome sequences of ten hyperthermophilic archaea reveal their metabolic capabilities and possible ecological roles.</title>
        <editorList>
            <person name="?"/>
        </editorList>
        <authorList>
            <person name="Ravin N.V."/>
            <person name="Mardanov A.V."/>
            <person name="Bonch-Osmolovskaya E.A."/>
            <person name="Skryabin K.G."/>
        </authorList>
    </citation>
    <scope>NUCLEOTIDE SEQUENCE [LARGE SCALE GENOMIC DNA]</scope>
    <source>
        <strain evidence="2">1505</strain>
    </source>
</reference>
<sequence length="342" mass="37159">MSGFYAKITNIGPSPTRLYGLWLLSSTYARRINTSTWLEPGSSQTFSVNLSVSSISEIRAITTTRVNIFRISVKPPTLTAAPGPGGGRAYSKFMITSYIQTIAGPVSSKQLFVATVQNTGNASGTVVIQVWDSNGNLVNSTQATIPAGGSATMSLYVTLPSTPGTYTWAVKTYNLNTGRYDDEKTLTVSVYGELIKNGDFSQDRAYWTLESPWSIDTSLQLARINLANPGNINASLSQNFTVSSVVTLTQLKLYYYMDANPPGQVNSLQLVISIESGSTTLWSQTINWNQNNNPAQGNYNAQPSIRLAPGTYTLRIKALLNVQKNLNQVDIRVDNVSLLATP</sequence>
<dbReference type="Gene3D" id="2.60.40.10">
    <property type="entry name" value="Immunoglobulins"/>
    <property type="match status" value="1"/>
</dbReference>
<dbReference type="EMBL" id="CP007493">
    <property type="protein sequence ID" value="AJB41404.1"/>
    <property type="molecule type" value="Genomic_DNA"/>
</dbReference>
<evidence type="ECO:0008006" key="3">
    <source>
        <dbReference type="Google" id="ProtNLM"/>
    </source>
</evidence>
<dbReference type="KEGG" id="tcb:TCARB_0330"/>
<organism evidence="1 2">
    <name type="scientific">Thermofilum adornatum 1505</name>
    <dbReference type="NCBI Taxonomy" id="697581"/>
    <lineage>
        <taxon>Archaea</taxon>
        <taxon>Thermoproteota</taxon>
        <taxon>Thermoprotei</taxon>
        <taxon>Thermofilales</taxon>
        <taxon>Thermofilaceae</taxon>
        <taxon>Thermofilum</taxon>
    </lineage>
</organism>
<dbReference type="Proteomes" id="UP000266720">
    <property type="component" value="Chromosome"/>
</dbReference>